<organism evidence="1 2">
    <name type="scientific">Trichonephila clavata</name>
    <name type="common">Joro spider</name>
    <name type="synonym">Nephila clavata</name>
    <dbReference type="NCBI Taxonomy" id="2740835"/>
    <lineage>
        <taxon>Eukaryota</taxon>
        <taxon>Metazoa</taxon>
        <taxon>Ecdysozoa</taxon>
        <taxon>Arthropoda</taxon>
        <taxon>Chelicerata</taxon>
        <taxon>Arachnida</taxon>
        <taxon>Araneae</taxon>
        <taxon>Araneomorphae</taxon>
        <taxon>Entelegynae</taxon>
        <taxon>Araneoidea</taxon>
        <taxon>Nephilidae</taxon>
        <taxon>Trichonephila</taxon>
    </lineage>
</organism>
<gene>
    <name evidence="1" type="ORF">TNCT_276811</name>
</gene>
<dbReference type="EMBL" id="BMAO01027898">
    <property type="protein sequence ID" value="GFR20384.1"/>
    <property type="molecule type" value="Genomic_DNA"/>
</dbReference>
<evidence type="ECO:0000313" key="2">
    <source>
        <dbReference type="Proteomes" id="UP000887116"/>
    </source>
</evidence>
<comment type="caution">
    <text evidence="1">The sequence shown here is derived from an EMBL/GenBank/DDBJ whole genome shotgun (WGS) entry which is preliminary data.</text>
</comment>
<name>A0A8X6HB78_TRICU</name>
<reference evidence="1" key="1">
    <citation type="submission" date="2020-07" db="EMBL/GenBank/DDBJ databases">
        <title>Multicomponent nature underlies the extraordinary mechanical properties of spider dragline silk.</title>
        <authorList>
            <person name="Kono N."/>
            <person name="Nakamura H."/>
            <person name="Mori M."/>
            <person name="Yoshida Y."/>
            <person name="Ohtoshi R."/>
            <person name="Malay A.D."/>
            <person name="Moran D.A.P."/>
            <person name="Tomita M."/>
            <person name="Numata K."/>
            <person name="Arakawa K."/>
        </authorList>
    </citation>
    <scope>NUCLEOTIDE SEQUENCE</scope>
</reference>
<protein>
    <submittedName>
        <fullName evidence="1">Uncharacterized protein</fullName>
    </submittedName>
</protein>
<dbReference type="AlphaFoldDB" id="A0A8X6HB78"/>
<accession>A0A8X6HB78</accession>
<dbReference type="Proteomes" id="UP000887116">
    <property type="component" value="Unassembled WGS sequence"/>
</dbReference>
<sequence>MADVSDSTIGDERLTVAFVQNKIPDTVVRRSGQGQPKATTSTENRYLTIKVHHPRNTIAKDLVQNFAATPRKTIARISVYRGLADKALYT</sequence>
<keyword evidence="2" id="KW-1185">Reference proteome</keyword>
<dbReference type="OrthoDB" id="8051703at2759"/>
<proteinExistence type="predicted"/>
<evidence type="ECO:0000313" key="1">
    <source>
        <dbReference type="EMBL" id="GFR20384.1"/>
    </source>
</evidence>